<organism evidence="1">
    <name type="scientific">marine metagenome</name>
    <dbReference type="NCBI Taxonomy" id="408172"/>
    <lineage>
        <taxon>unclassified sequences</taxon>
        <taxon>metagenomes</taxon>
        <taxon>ecological metagenomes</taxon>
    </lineage>
</organism>
<accession>A0A382Y391</accession>
<evidence type="ECO:0000313" key="1">
    <source>
        <dbReference type="EMBL" id="SVD77822.1"/>
    </source>
</evidence>
<protein>
    <submittedName>
        <fullName evidence="1">Uncharacterized protein</fullName>
    </submittedName>
</protein>
<dbReference type="AlphaFoldDB" id="A0A382Y391"/>
<sequence>MDKNTLDNRALGLSKGMLRPLGLEGFPQPFVRGV</sequence>
<proteinExistence type="predicted"/>
<dbReference type="EMBL" id="UINC01172645">
    <property type="protein sequence ID" value="SVD77822.1"/>
    <property type="molecule type" value="Genomic_DNA"/>
</dbReference>
<gene>
    <name evidence="1" type="ORF">METZ01_LOCUS430676</name>
</gene>
<reference evidence="1" key="1">
    <citation type="submission" date="2018-05" db="EMBL/GenBank/DDBJ databases">
        <authorList>
            <person name="Lanie J.A."/>
            <person name="Ng W.-L."/>
            <person name="Kazmierczak K.M."/>
            <person name="Andrzejewski T.M."/>
            <person name="Davidsen T.M."/>
            <person name="Wayne K.J."/>
            <person name="Tettelin H."/>
            <person name="Glass J.I."/>
            <person name="Rusch D."/>
            <person name="Podicherti R."/>
            <person name="Tsui H.-C.T."/>
            <person name="Winkler M.E."/>
        </authorList>
    </citation>
    <scope>NUCLEOTIDE SEQUENCE</scope>
</reference>
<feature type="non-terminal residue" evidence="1">
    <location>
        <position position="34"/>
    </location>
</feature>
<name>A0A382Y391_9ZZZZ</name>